<sequence length="92" mass="10642">MVGQNINYKKIEEIEEIGSEYSEKIPATIQKPTTLCVIIDNYYEEIRCCNRISNKRLQELIVGSFCERPKLVSYLHAILHAANVVAYSKDYE</sequence>
<proteinExistence type="predicted"/>
<evidence type="ECO:0000313" key="1">
    <source>
        <dbReference type="EMBL" id="CAG8646756.1"/>
    </source>
</evidence>
<dbReference type="EMBL" id="CAJVPU010015427">
    <property type="protein sequence ID" value="CAG8646756.1"/>
    <property type="molecule type" value="Genomic_DNA"/>
</dbReference>
<dbReference type="Proteomes" id="UP000789702">
    <property type="component" value="Unassembled WGS sequence"/>
</dbReference>
<reference evidence="1" key="1">
    <citation type="submission" date="2021-06" db="EMBL/GenBank/DDBJ databases">
        <authorList>
            <person name="Kallberg Y."/>
            <person name="Tangrot J."/>
            <person name="Rosling A."/>
        </authorList>
    </citation>
    <scope>NUCLEOTIDE SEQUENCE</scope>
    <source>
        <strain evidence="1">IL203A</strain>
    </source>
</reference>
<feature type="non-terminal residue" evidence="1">
    <location>
        <position position="92"/>
    </location>
</feature>
<protein>
    <submittedName>
        <fullName evidence="1">5530_t:CDS:1</fullName>
    </submittedName>
</protein>
<accession>A0ACA9NGI1</accession>
<comment type="caution">
    <text evidence="1">The sequence shown here is derived from an EMBL/GenBank/DDBJ whole genome shotgun (WGS) entry which is preliminary data.</text>
</comment>
<keyword evidence="2" id="KW-1185">Reference proteome</keyword>
<gene>
    <name evidence="1" type="ORF">DHETER_LOCUS9101</name>
</gene>
<name>A0ACA9NGI1_9GLOM</name>
<evidence type="ECO:0000313" key="2">
    <source>
        <dbReference type="Proteomes" id="UP000789702"/>
    </source>
</evidence>
<organism evidence="1 2">
    <name type="scientific">Dentiscutata heterogama</name>
    <dbReference type="NCBI Taxonomy" id="1316150"/>
    <lineage>
        <taxon>Eukaryota</taxon>
        <taxon>Fungi</taxon>
        <taxon>Fungi incertae sedis</taxon>
        <taxon>Mucoromycota</taxon>
        <taxon>Glomeromycotina</taxon>
        <taxon>Glomeromycetes</taxon>
        <taxon>Diversisporales</taxon>
        <taxon>Gigasporaceae</taxon>
        <taxon>Dentiscutata</taxon>
    </lineage>
</organism>